<dbReference type="PANTHER" id="PTHR45642">
    <property type="entry name" value="GDSL ESTERASE/LIPASE EXL3"/>
    <property type="match status" value="1"/>
</dbReference>
<proteinExistence type="predicted"/>
<dbReference type="GO" id="GO:0016788">
    <property type="term" value="F:hydrolase activity, acting on ester bonds"/>
    <property type="evidence" value="ECO:0007669"/>
    <property type="project" value="InterPro"/>
</dbReference>
<dbReference type="InterPro" id="IPR050592">
    <property type="entry name" value="GDSL_lipolytic_enzyme"/>
</dbReference>
<dbReference type="EMBL" id="JARKIB010000118">
    <property type="protein sequence ID" value="KAJ7737093.1"/>
    <property type="molecule type" value="Genomic_DNA"/>
</dbReference>
<comment type="caution">
    <text evidence="3">The sequence shown here is derived from an EMBL/GenBank/DDBJ whole genome shotgun (WGS) entry which is preliminary data.</text>
</comment>
<keyword evidence="1 2" id="KW-0732">Signal</keyword>
<accession>A0AAD7MY32</accession>
<reference evidence="3" key="1">
    <citation type="submission" date="2023-03" db="EMBL/GenBank/DDBJ databases">
        <title>Massive genome expansion in bonnet fungi (Mycena s.s.) driven by repeated elements and novel gene families across ecological guilds.</title>
        <authorList>
            <consortium name="Lawrence Berkeley National Laboratory"/>
            <person name="Harder C.B."/>
            <person name="Miyauchi S."/>
            <person name="Viragh M."/>
            <person name="Kuo A."/>
            <person name="Thoen E."/>
            <person name="Andreopoulos B."/>
            <person name="Lu D."/>
            <person name="Skrede I."/>
            <person name="Drula E."/>
            <person name="Henrissat B."/>
            <person name="Morin E."/>
            <person name="Kohler A."/>
            <person name="Barry K."/>
            <person name="LaButti K."/>
            <person name="Morin E."/>
            <person name="Salamov A."/>
            <person name="Lipzen A."/>
            <person name="Mereny Z."/>
            <person name="Hegedus B."/>
            <person name="Baldrian P."/>
            <person name="Stursova M."/>
            <person name="Weitz H."/>
            <person name="Taylor A."/>
            <person name="Grigoriev I.V."/>
            <person name="Nagy L.G."/>
            <person name="Martin F."/>
            <person name="Kauserud H."/>
        </authorList>
    </citation>
    <scope>NUCLEOTIDE SEQUENCE</scope>
    <source>
        <strain evidence="3">CBHHK182m</strain>
    </source>
</reference>
<name>A0AAD7MY32_9AGAR</name>
<dbReference type="Gene3D" id="3.40.50.1110">
    <property type="entry name" value="SGNH hydrolase"/>
    <property type="match status" value="1"/>
</dbReference>
<protein>
    <submittedName>
        <fullName evidence="3">Fungal cellulose binding domain-containing protein</fullName>
    </submittedName>
</protein>
<evidence type="ECO:0000256" key="1">
    <source>
        <dbReference type="ARBA" id="ARBA00022729"/>
    </source>
</evidence>
<dbReference type="AlphaFoldDB" id="A0AAD7MY32"/>
<keyword evidence="4" id="KW-1185">Reference proteome</keyword>
<dbReference type="Proteomes" id="UP001215598">
    <property type="component" value="Unassembled WGS sequence"/>
</dbReference>
<evidence type="ECO:0000313" key="3">
    <source>
        <dbReference type="EMBL" id="KAJ7737093.1"/>
    </source>
</evidence>
<dbReference type="InterPro" id="IPR001087">
    <property type="entry name" value="GDSL"/>
</dbReference>
<dbReference type="Pfam" id="PF00657">
    <property type="entry name" value="Lipase_GDSL"/>
    <property type="match status" value="1"/>
</dbReference>
<evidence type="ECO:0000256" key="2">
    <source>
        <dbReference type="SAM" id="SignalP"/>
    </source>
</evidence>
<feature type="chain" id="PRO_5042117443" evidence="2">
    <location>
        <begin position="35"/>
        <end position="319"/>
    </location>
</feature>
<evidence type="ECO:0000313" key="4">
    <source>
        <dbReference type="Proteomes" id="UP001215598"/>
    </source>
</evidence>
<organism evidence="3 4">
    <name type="scientific">Mycena metata</name>
    <dbReference type="NCBI Taxonomy" id="1033252"/>
    <lineage>
        <taxon>Eukaryota</taxon>
        <taxon>Fungi</taxon>
        <taxon>Dikarya</taxon>
        <taxon>Basidiomycota</taxon>
        <taxon>Agaricomycotina</taxon>
        <taxon>Agaricomycetes</taxon>
        <taxon>Agaricomycetidae</taxon>
        <taxon>Agaricales</taxon>
        <taxon>Marasmiineae</taxon>
        <taxon>Mycenaceae</taxon>
        <taxon>Mycena</taxon>
    </lineage>
</organism>
<dbReference type="InterPro" id="IPR036514">
    <property type="entry name" value="SGNH_hydro_sf"/>
</dbReference>
<dbReference type="CDD" id="cd01846">
    <property type="entry name" value="fatty_acyltransferase_like"/>
    <property type="match status" value="1"/>
</dbReference>
<feature type="signal peptide" evidence="2">
    <location>
        <begin position="1"/>
        <end position="34"/>
    </location>
</feature>
<sequence length="319" mass="34720">MLPNGNLPFHARDGIMFSLRSLAALAFIVSSVRAEVAQPKPKDPTGKPPPLKPTTYWFAFGDSYTTTGFDPTSTLPAPGNPLGNPAFPGETGGGGENYVGFDTVTYNKSLILTYDYAAGGATINATLVAPITLALPDEVEQFLVGAVTKSETSPWTSENALFSVWIGINDIGNTFYLNGSRDAFSDVLLDDYFAQVQRLVLVRLIFSEVGGRNFLFINVPPTYRAPLLVSFFSPAQLLTEKSVINTYNAKLVAKVAEFKKKNHGVTTWVYDAYSIFTAILDDPTKYGFSSNITGYGDTGQFWGCVSFTYPSDVLPTDDW</sequence>
<dbReference type="PANTHER" id="PTHR45642:SF139">
    <property type="entry name" value="SGNH HYDROLASE-TYPE ESTERASE DOMAIN-CONTAINING PROTEIN"/>
    <property type="match status" value="1"/>
</dbReference>
<gene>
    <name evidence="3" type="ORF">B0H16DRAFT_1425381</name>
</gene>